<evidence type="ECO:0000313" key="21">
    <source>
        <dbReference type="Proteomes" id="UP000292447"/>
    </source>
</evidence>
<feature type="compositionally biased region" description="Basic and acidic residues" evidence="17">
    <location>
        <begin position="310"/>
        <end position="319"/>
    </location>
</feature>
<feature type="region of interest" description="Disordered" evidence="17">
    <location>
        <begin position="302"/>
        <end position="353"/>
    </location>
</feature>
<dbReference type="AlphaFoldDB" id="A0A4P6XQV4"/>
<feature type="compositionally biased region" description="Basic and acidic residues" evidence="17">
    <location>
        <begin position="265"/>
        <end position="277"/>
    </location>
</feature>
<dbReference type="GO" id="GO:0017070">
    <property type="term" value="F:U6 snRNA binding"/>
    <property type="evidence" value="ECO:0007669"/>
    <property type="project" value="TreeGrafter"/>
</dbReference>
<keyword evidence="6 16" id="KW-0479">Metal-binding</keyword>
<keyword evidence="8 16" id="KW-0863">Zinc-finger</keyword>
<dbReference type="InterPro" id="IPR035979">
    <property type="entry name" value="RBD_domain_sf"/>
</dbReference>
<dbReference type="Pfam" id="PF00076">
    <property type="entry name" value="RRM_1"/>
    <property type="match status" value="1"/>
</dbReference>
<feature type="region of interest" description="Disordered" evidence="17">
    <location>
        <begin position="256"/>
        <end position="285"/>
    </location>
</feature>
<dbReference type="PROSITE" id="PS50102">
    <property type="entry name" value="RRM"/>
    <property type="match status" value="1"/>
</dbReference>
<dbReference type="GO" id="GO:0008270">
    <property type="term" value="F:zinc ion binding"/>
    <property type="evidence" value="ECO:0007669"/>
    <property type="project" value="UniProtKB-KW"/>
</dbReference>
<evidence type="ECO:0000256" key="7">
    <source>
        <dbReference type="ARBA" id="ARBA00022728"/>
    </source>
</evidence>
<dbReference type="GO" id="GO:0008380">
    <property type="term" value="P:RNA splicing"/>
    <property type="evidence" value="ECO:0007669"/>
    <property type="project" value="UniProtKB-KW"/>
</dbReference>
<evidence type="ECO:0000256" key="8">
    <source>
        <dbReference type="ARBA" id="ARBA00022771"/>
    </source>
</evidence>
<evidence type="ECO:0000256" key="9">
    <source>
        <dbReference type="ARBA" id="ARBA00022833"/>
    </source>
</evidence>
<comment type="similarity">
    <text evidence="2">Belongs to the RRM CWC2 family.</text>
</comment>
<dbReference type="GO" id="GO:0071007">
    <property type="term" value="C:U2-type catalytic step 2 spliceosome"/>
    <property type="evidence" value="ECO:0007669"/>
    <property type="project" value="TreeGrafter"/>
</dbReference>
<keyword evidence="21" id="KW-1185">Reference proteome</keyword>
<keyword evidence="9 16" id="KW-0862">Zinc</keyword>
<evidence type="ECO:0000256" key="12">
    <source>
        <dbReference type="ARBA" id="ARBA00023242"/>
    </source>
</evidence>
<dbReference type="Proteomes" id="UP000292447">
    <property type="component" value="Chromosome V"/>
</dbReference>
<feature type="zinc finger region" description="C3H1-type" evidence="16">
    <location>
        <begin position="66"/>
        <end position="93"/>
    </location>
</feature>
<evidence type="ECO:0000256" key="13">
    <source>
        <dbReference type="ARBA" id="ARBA00023306"/>
    </source>
</evidence>
<dbReference type="SUPFAM" id="SSF90229">
    <property type="entry name" value="CCCH zinc finger"/>
    <property type="match status" value="1"/>
</dbReference>
<proteinExistence type="inferred from homology"/>
<dbReference type="Gene3D" id="4.10.1000.10">
    <property type="entry name" value="Zinc finger, CCCH-type"/>
    <property type="match status" value="1"/>
</dbReference>
<evidence type="ECO:0000256" key="5">
    <source>
        <dbReference type="ARBA" id="ARBA00022664"/>
    </source>
</evidence>
<comment type="function">
    <text evidence="14">Involved in the first step of pre-mRNA splicing. Required for cell growth and cell cycle control. Plays a role in the levels of the U1, U4, U5 and U6 snRNAs and the maintenance of the U4/U6 snRNA complex. May provide the link between the 'nineteen complex' NTC spliceosome protein complex and the spliceosome through the U6 snRNA. Associates predominantly with U6 snRNAs in assembled active spliceosomes. Binds directly to the internal stem-loop (ISL) domain of the U6 snRNA and to the pre-mRNA intron near the 5' splice site during the activation and catalytic phases of the spliceosome cycle.</text>
</comment>
<dbReference type="GO" id="GO:0006397">
    <property type="term" value="P:mRNA processing"/>
    <property type="evidence" value="ECO:0007669"/>
    <property type="project" value="UniProtKB-KW"/>
</dbReference>
<feature type="compositionally biased region" description="Polar residues" evidence="17">
    <location>
        <begin position="320"/>
        <end position="332"/>
    </location>
</feature>
<protein>
    <recommendedName>
        <fullName evidence="4">Pre-mRNA-splicing factor CWC2</fullName>
    </recommendedName>
</protein>
<dbReference type="InterPro" id="IPR000571">
    <property type="entry name" value="Znf_CCCH"/>
</dbReference>
<dbReference type="PANTHER" id="PTHR14089">
    <property type="entry name" value="PRE-MRNA-SPLICING FACTOR RBM22"/>
    <property type="match status" value="1"/>
</dbReference>
<dbReference type="InterPro" id="IPR036855">
    <property type="entry name" value="Znf_CCCH_sf"/>
</dbReference>
<evidence type="ECO:0000256" key="4">
    <source>
        <dbReference type="ARBA" id="ARBA00017295"/>
    </source>
</evidence>
<dbReference type="PROSITE" id="PS50103">
    <property type="entry name" value="ZF_C3H1"/>
    <property type="match status" value="1"/>
</dbReference>
<evidence type="ECO:0000256" key="17">
    <source>
        <dbReference type="SAM" id="MobiDB-lite"/>
    </source>
</evidence>
<evidence type="ECO:0000259" key="18">
    <source>
        <dbReference type="PROSITE" id="PS50102"/>
    </source>
</evidence>
<evidence type="ECO:0000256" key="16">
    <source>
        <dbReference type="PROSITE-ProRule" id="PRU00723"/>
    </source>
</evidence>
<evidence type="ECO:0000256" key="6">
    <source>
        <dbReference type="ARBA" id="ARBA00022723"/>
    </source>
</evidence>
<dbReference type="GO" id="GO:0000974">
    <property type="term" value="C:Prp19 complex"/>
    <property type="evidence" value="ECO:0007669"/>
    <property type="project" value="TreeGrafter"/>
</dbReference>
<evidence type="ECO:0000256" key="1">
    <source>
        <dbReference type="ARBA" id="ARBA00004123"/>
    </source>
</evidence>
<keyword evidence="13" id="KW-0131">Cell cycle</keyword>
<dbReference type="SUPFAM" id="SSF54928">
    <property type="entry name" value="RNA-binding domain, RBD"/>
    <property type="match status" value="1"/>
</dbReference>
<dbReference type="PANTHER" id="PTHR14089:SF2">
    <property type="entry name" value="PRE-MRNA-SPLICING FACTOR CWC2"/>
    <property type="match status" value="1"/>
</dbReference>
<name>A0A4P6XQV4_9ASCO</name>
<dbReference type="InterPro" id="IPR012677">
    <property type="entry name" value="Nucleotide-bd_a/b_plait_sf"/>
</dbReference>
<feature type="domain" description="C3H1-type" evidence="19">
    <location>
        <begin position="66"/>
        <end position="93"/>
    </location>
</feature>
<dbReference type="SMART" id="SM00360">
    <property type="entry name" value="RRM"/>
    <property type="match status" value="1"/>
</dbReference>
<keyword evidence="7" id="KW-0747">Spliceosome</keyword>
<comment type="subcellular location">
    <subcellularLocation>
        <location evidence="1">Nucleus</location>
    </subcellularLocation>
</comment>
<feature type="domain" description="RRM" evidence="18">
    <location>
        <begin position="129"/>
        <end position="203"/>
    </location>
</feature>
<reference evidence="21" key="1">
    <citation type="submission" date="2019-03" db="EMBL/GenBank/DDBJ databases">
        <title>Snf2 controls pulcherriminic acid biosynthesis and connects pigmentation and antifungal activity of the yeast Metschnikowia pulcherrima.</title>
        <authorList>
            <person name="Gore-Lloyd D."/>
            <person name="Sumann I."/>
            <person name="Brachmann A.O."/>
            <person name="Schneeberger K."/>
            <person name="Ortiz-Merino R.A."/>
            <person name="Moreno-Beltran M."/>
            <person name="Schlaefli M."/>
            <person name="Kirner P."/>
            <person name="Santos Kron A."/>
            <person name="Wolfe K.H."/>
            <person name="Piel J."/>
            <person name="Ahrens C.H."/>
            <person name="Henk D."/>
            <person name="Freimoser F.M."/>
        </authorList>
    </citation>
    <scope>NUCLEOTIDE SEQUENCE [LARGE SCALE GENOMIC DNA]</scope>
    <source>
        <strain evidence="21">APC 1.2</strain>
    </source>
</reference>
<keyword evidence="12" id="KW-0539">Nucleus</keyword>
<dbReference type="EMBL" id="CP034460">
    <property type="protein sequence ID" value="QBM89810.1"/>
    <property type="molecule type" value="Genomic_DNA"/>
</dbReference>
<evidence type="ECO:0000256" key="10">
    <source>
        <dbReference type="ARBA" id="ARBA00022884"/>
    </source>
</evidence>
<gene>
    <name evidence="20" type="primary">MPUL0E00430</name>
    <name evidence="20" type="ORF">METSCH_E00430</name>
</gene>
<evidence type="ECO:0000256" key="2">
    <source>
        <dbReference type="ARBA" id="ARBA00008024"/>
    </source>
</evidence>
<keyword evidence="10 15" id="KW-0694">RNA-binding</keyword>
<accession>A0A4P6XQV4</accession>
<dbReference type="GO" id="GO:0036002">
    <property type="term" value="F:pre-mRNA binding"/>
    <property type="evidence" value="ECO:0007669"/>
    <property type="project" value="TreeGrafter"/>
</dbReference>
<sequence>MPEKRYARLQVDADAIPDDDKPPQTGHTFNIWFLKWAGGDSSSRHAVLLKFRVHIKRDSGATRGVENKSPICLFFARGCCYKGRKCPFLHRLPQITDLRVKTQDCFGRDKTADYRDDMGGVGLLQRENRTLYITGAHMHDLVQAELHKQFSEFGSINKIRVLHAKNCAFVSYRLEAEAQFAKEAMDAQTLDGKDVLTVKWANDDPNPHAQQLAKRELEEQAMETVKRLLGDEPVQKKSKLDLASTIGFEAQEAGNLYEQPTSGNHSKEKNKTIHDKNSSSVSAEASNGILDLSRINALRKIRTQTNSHARPVESSREGKTTSTVGAKSNSEPFPQVPPKNTFLAGYSSEEDSD</sequence>
<comment type="subunit">
    <text evidence="3">Associated with the spliceosome.</text>
</comment>
<dbReference type="GO" id="GO:0071006">
    <property type="term" value="C:U2-type catalytic step 1 spliceosome"/>
    <property type="evidence" value="ECO:0007669"/>
    <property type="project" value="TreeGrafter"/>
</dbReference>
<dbReference type="InterPro" id="IPR032297">
    <property type="entry name" value="Torus"/>
</dbReference>
<keyword evidence="11" id="KW-0508">mRNA splicing</keyword>
<dbReference type="Pfam" id="PF16131">
    <property type="entry name" value="Torus"/>
    <property type="match status" value="1"/>
</dbReference>
<dbReference type="STRING" id="2163413.A0A4P6XQV4"/>
<keyword evidence="5" id="KW-0507">mRNA processing</keyword>
<evidence type="ECO:0000256" key="11">
    <source>
        <dbReference type="ARBA" id="ARBA00023187"/>
    </source>
</evidence>
<dbReference type="Gene3D" id="3.30.70.330">
    <property type="match status" value="1"/>
</dbReference>
<evidence type="ECO:0000256" key="3">
    <source>
        <dbReference type="ARBA" id="ARBA00011524"/>
    </source>
</evidence>
<dbReference type="InterPro" id="IPR039171">
    <property type="entry name" value="Cwc2/Slt11"/>
</dbReference>
<organism evidence="20 21">
    <name type="scientific">Metschnikowia aff. pulcherrima</name>
    <dbReference type="NCBI Taxonomy" id="2163413"/>
    <lineage>
        <taxon>Eukaryota</taxon>
        <taxon>Fungi</taxon>
        <taxon>Dikarya</taxon>
        <taxon>Ascomycota</taxon>
        <taxon>Saccharomycotina</taxon>
        <taxon>Pichiomycetes</taxon>
        <taxon>Metschnikowiaceae</taxon>
        <taxon>Metschnikowia</taxon>
    </lineage>
</organism>
<evidence type="ECO:0000313" key="20">
    <source>
        <dbReference type="EMBL" id="QBM89810.1"/>
    </source>
</evidence>
<evidence type="ECO:0000259" key="19">
    <source>
        <dbReference type="PROSITE" id="PS50103"/>
    </source>
</evidence>
<evidence type="ECO:0000256" key="15">
    <source>
        <dbReference type="PROSITE-ProRule" id="PRU00176"/>
    </source>
</evidence>
<evidence type="ECO:0000256" key="14">
    <source>
        <dbReference type="ARBA" id="ARBA00025224"/>
    </source>
</evidence>
<dbReference type="InterPro" id="IPR000504">
    <property type="entry name" value="RRM_dom"/>
</dbReference>